<proteinExistence type="predicted"/>
<dbReference type="SUPFAM" id="SSF101447">
    <property type="entry name" value="Formin homology 2 domain (FH2 domain)"/>
    <property type="match status" value="2"/>
</dbReference>
<dbReference type="InterPro" id="IPR027417">
    <property type="entry name" value="P-loop_NTPase"/>
</dbReference>
<evidence type="ECO:0000313" key="10">
    <source>
        <dbReference type="EMBL" id="CAL4793879.1"/>
    </source>
</evidence>
<dbReference type="InterPro" id="IPR046357">
    <property type="entry name" value="PPIase_dom_sf"/>
</dbReference>
<keyword evidence="11" id="KW-1185">Reference proteome</keyword>
<dbReference type="EMBL" id="CAMXCT020003857">
    <property type="protein sequence ID" value="CAL1159942.1"/>
    <property type="molecule type" value="Genomic_DNA"/>
</dbReference>
<keyword evidence="3" id="KW-0697">Rotamase</keyword>
<dbReference type="PANTHER" id="PTHR45920">
    <property type="entry name" value="FORMIN HOMOLOGY 2 DOMAIN CONTAINING, ISOFORM I"/>
    <property type="match status" value="1"/>
</dbReference>
<reference evidence="9" key="2">
    <citation type="submission" date="2024-04" db="EMBL/GenBank/DDBJ databases">
        <authorList>
            <person name="Chen Y."/>
            <person name="Shah S."/>
            <person name="Dougan E. K."/>
            <person name="Thang M."/>
            <person name="Chan C."/>
        </authorList>
    </citation>
    <scope>NUCLEOTIDE SEQUENCE [LARGE SCALE GENOMIC DNA]</scope>
</reference>
<gene>
    <name evidence="8" type="ORF">C1SCF055_LOCUS32198</name>
</gene>
<evidence type="ECO:0000256" key="3">
    <source>
        <dbReference type="PROSITE-ProRule" id="PRU00278"/>
    </source>
</evidence>
<evidence type="ECO:0000313" key="11">
    <source>
        <dbReference type="Proteomes" id="UP001152797"/>
    </source>
</evidence>
<dbReference type="InterPro" id="IPR015425">
    <property type="entry name" value="FH2_Formin"/>
</dbReference>
<keyword evidence="3" id="KW-0413">Isomerase</keyword>
<sequence>MDGKAKGKGPGTKSGDGPAAGPAGPAAGPKGGKGKGAGRGKGQTLTKPEIKPTKAMKPLWWRRLLLGADIKSGAIWEKVSDQTSLLPIEKMEARFGKVQTPKPAETETAQATQVIRISAVHERELRLLPPPDEVGRSLMDLDDRLALDELERIQLLAPSAKDLEALRQAQQNQPDASVGRMEEYWLAISKVPALCERMACWHFIRTYRERVSCHSEHLQDLDDMFSSIQCEALPALFGSILSTGNWLNSGTENGDAVAFDLELLQQLHDIKGSDNSLQHLIFRDFFDSLKSQAAELLEALSPILQNISRKVVKDNDGVRISKSVHVTLEDCDETISSLKAEYLKIKETLGECLGPLDSTDPVKLRLEREFQSASLAVDDVAQRCDALKLKYEELLKWLQTTGIRSSEFCLMWDNFLLPGDLLLARYQESHNNNTFEAVFCQGETFLLEDFQALWQTFSAEEGDPPFQRQRSRSPAEPQDSPLSLRSPTRRKEHTPLILLPWRKLEVSSGPSVWNAVEAHAAPSASPAELQSRFSVHAVAEAEKRRVAKEAKSRFEESAKESEQRWAALARQLPKVEDLLQLLKEPSGTSPCQCSPDQLKQVEKMLLEEASDVPEEANYRNQLGALQGFQERLALAAFLMSYRQLAASCSEALEELLDIAQCFQYSEALPDFLAVVLASGNYLNGGTQRGQADGFDVSEMEKLQGVQDAEGKDLRHFILEVLCQQMPLQAEQLFKELRPCFLNVRRAISKDAVGTAKLTKTVVHVLETVDEEVTGMQCSLVKAQDALSMLPDAQNVKDLEQASLVVNELVAVRDSAKAAFEELFSFLAMKPMKTLEFCLLWDNFFVPEDLMVNKGKDDYFIPAFCHQEPFKLEHIQVLWKIEVGQNADEDREENTMEGPLDAEQFCAALLPLVQSPEDFANNAASFSACPGTKSNGGDLGEVERGQMHPAIEAALFDPELELGVPLGPVQTDAGYHLLMARKKCRGILSTTVSASHILVKHGRYRPPACEASIHLPNLLGEEGDVTRTWRRWSFAHSLPPALTHLAEAQEEAEQLQQKRQALDGQAGLRLLFRWEGAFVFNVKGILSDISGDMIGPINLVDGSTDSQPKQLGDLLTTDDARTLHPEKDGFDGRLRWMENGWQDAEGLLDAESMCTVQILLRRFDADAAHTRKTCHSVRLRIKPTRLAYATSEQGLRLGLSSPLKVQDRSATLVKQLDTGEILVKVDNGQEEIVDARPRTVVGSSQIQRVPGLGHSWAAAGQLGIPEEVRFFSFTMEDTLSMQKCWRSLTGVACRGADGDEKNVDIDLNEMNHSSQRFNSAEEFEDARALYCRRITQEGRYIEDAITGNRVDISEQIVRIEMEVKQQPNVDALRHMAFDDLEWVSDSSFRLGDRVWAQGREGVVEHLQKHGRYMVKFSDGTSSPALHASSIKRAQAIAGVQHRDFAEVRDIAGVVPLLLHPSRFLQGRLHGAHSSQPILIRAGPGTGKTWSMQQLLFLLAQELSVSRSEIQLQLVPLLIPIQKLARMLRQHAANSKEGPPSNLVLFYIQAEFPSGDTRSMLEQAFEMRSLIVMLDGIDEAASMKLAVEDYVTKTLVPMGVPLLVTSRPEGIRKRLYSRDFVIMNLKPLSQDQQHKIIEKQLQQNEFFKHLMALSAARKDQEEIFHSNFSPESLQKLSLAKEAAESAPSSMSEDHADHEVLAAVFFCLAVRLLSEAALDQSALQLPLEDLEGHSAGSAESNMSRRLSLHSKKTGVIRSDFVCPSASTFSKVLELLFCGFSTCVDGEEAKLQVTACDFSRFNDPGPLRFRWVSCRMSLLYQQSSHPVQVQIHHRQSLETFRRNGVQEHFSFVQKTLNAGQQAGDEPSFGAMLEARMRVFEEICRVPVLLSVLACAFAVEVQHLPADIYELYEMGILATLQRQLGKDQVPAALEMLEAIAVANHLAKRRTFQVEDLEDALKGKPHLPPFWSQLLEDGSIPLVKILTLGHATGEFQFSHLSFQEALFVRALKSGLRNSFWSRDSVVSCNLNDPFYRNAFAIGRNHLGEALAVSRPCLNFDCHPRLTDVGRTGLRNLLAGVRAITELDLANVNLQNDQEVDELISAMTSAKAPNLQVLGLSRCHLNQKSTRAIGALLQMSPLKRLDLEGNTAFLVSNDAVEGLTEAVGSVGLQSLDVLSLRWCHIQPSVSAAMKDFLHTCCGRSVILDIQGNRGLSKDLLQDFKMLKGC</sequence>
<comment type="caution">
    <text evidence="8">The sequence shown here is derived from an EMBL/GenBank/DDBJ whole genome shotgun (WGS) entry which is preliminary data.</text>
</comment>
<dbReference type="SUPFAM" id="SSF54534">
    <property type="entry name" value="FKBP-like"/>
    <property type="match status" value="1"/>
</dbReference>
<dbReference type="GO" id="GO:0005856">
    <property type="term" value="C:cytoskeleton"/>
    <property type="evidence" value="ECO:0007669"/>
    <property type="project" value="TreeGrafter"/>
</dbReference>
<dbReference type="Gene3D" id="3.80.10.10">
    <property type="entry name" value="Ribonuclease Inhibitor"/>
    <property type="match status" value="1"/>
</dbReference>
<name>A0A9P1GDB3_9DINO</name>
<evidence type="ECO:0000256" key="1">
    <source>
        <dbReference type="ARBA" id="ARBA00022741"/>
    </source>
</evidence>
<dbReference type="Gene3D" id="3.40.50.300">
    <property type="entry name" value="P-loop containing nucleotide triphosphate hydrolases"/>
    <property type="match status" value="1"/>
</dbReference>
<evidence type="ECO:0000259" key="6">
    <source>
        <dbReference type="PROSITE" id="PS50837"/>
    </source>
</evidence>
<evidence type="ECO:0000259" key="7">
    <source>
        <dbReference type="PROSITE" id="PS51444"/>
    </source>
</evidence>
<dbReference type="Gene3D" id="1.20.58.2220">
    <property type="entry name" value="Formin, FH2 domain"/>
    <property type="match status" value="2"/>
</dbReference>
<dbReference type="PROSITE" id="PS51444">
    <property type="entry name" value="FH2"/>
    <property type="match status" value="2"/>
</dbReference>
<reference evidence="8" key="1">
    <citation type="submission" date="2022-10" db="EMBL/GenBank/DDBJ databases">
        <authorList>
            <person name="Chen Y."/>
            <person name="Dougan E. K."/>
            <person name="Chan C."/>
            <person name="Rhodes N."/>
            <person name="Thang M."/>
        </authorList>
    </citation>
    <scope>NUCLEOTIDE SEQUENCE</scope>
</reference>
<feature type="domain" description="NACHT" evidence="6">
    <location>
        <begin position="1474"/>
        <end position="1606"/>
    </location>
</feature>
<dbReference type="InterPro" id="IPR007111">
    <property type="entry name" value="NACHT_NTPase"/>
</dbReference>
<dbReference type="Proteomes" id="UP001152797">
    <property type="component" value="Unassembled WGS sequence"/>
</dbReference>
<keyword evidence="1" id="KW-0547">Nucleotide-binding</keyword>
<accession>A0A9P1GDB3</accession>
<feature type="domain" description="FH2" evidence="7">
    <location>
        <begin position="486"/>
        <end position="873"/>
    </location>
</feature>
<dbReference type="GO" id="GO:0005524">
    <property type="term" value="F:ATP binding"/>
    <property type="evidence" value="ECO:0007669"/>
    <property type="project" value="UniProtKB-KW"/>
</dbReference>
<dbReference type="InterPro" id="IPR032675">
    <property type="entry name" value="LRR_dom_sf"/>
</dbReference>
<evidence type="ECO:0000313" key="9">
    <source>
        <dbReference type="EMBL" id="CAL1159942.1"/>
    </source>
</evidence>
<dbReference type="SUPFAM" id="SSF52540">
    <property type="entry name" value="P-loop containing nucleoside triphosphate hydrolases"/>
    <property type="match status" value="1"/>
</dbReference>
<feature type="domain" description="PpiC" evidence="5">
    <location>
        <begin position="866"/>
        <end position="981"/>
    </location>
</feature>
<dbReference type="GO" id="GO:0030866">
    <property type="term" value="P:cortical actin cytoskeleton organization"/>
    <property type="evidence" value="ECO:0007669"/>
    <property type="project" value="TreeGrafter"/>
</dbReference>
<dbReference type="SMART" id="SM00498">
    <property type="entry name" value="FH2"/>
    <property type="match status" value="1"/>
</dbReference>
<dbReference type="EMBL" id="CAMXCT010003857">
    <property type="protein sequence ID" value="CAI4006567.1"/>
    <property type="molecule type" value="Genomic_DNA"/>
</dbReference>
<dbReference type="PANTHER" id="PTHR45920:SF7">
    <property type="entry name" value="FORMIN-G"/>
    <property type="match status" value="1"/>
</dbReference>
<feature type="domain" description="FH2" evidence="7">
    <location>
        <begin position="46"/>
        <end position="445"/>
    </location>
</feature>
<dbReference type="InterPro" id="IPR000297">
    <property type="entry name" value="PPIase_PpiC"/>
</dbReference>
<dbReference type="InterPro" id="IPR042201">
    <property type="entry name" value="FH2_Formin_sf"/>
</dbReference>
<dbReference type="Gene3D" id="3.10.50.40">
    <property type="match status" value="1"/>
</dbReference>
<dbReference type="PROSITE" id="PS50837">
    <property type="entry name" value="NACHT"/>
    <property type="match status" value="1"/>
</dbReference>
<evidence type="ECO:0000256" key="4">
    <source>
        <dbReference type="SAM" id="MobiDB-lite"/>
    </source>
</evidence>
<dbReference type="SUPFAM" id="SSF52047">
    <property type="entry name" value="RNI-like"/>
    <property type="match status" value="1"/>
</dbReference>
<feature type="region of interest" description="Disordered" evidence="4">
    <location>
        <begin position="462"/>
        <end position="489"/>
    </location>
</feature>
<dbReference type="Pfam" id="PF02181">
    <property type="entry name" value="FH2"/>
    <property type="match status" value="2"/>
</dbReference>
<dbReference type="EMBL" id="CAMXCT030003857">
    <property type="protein sequence ID" value="CAL4793879.1"/>
    <property type="molecule type" value="Genomic_DNA"/>
</dbReference>
<evidence type="ECO:0000313" key="8">
    <source>
        <dbReference type="EMBL" id="CAI4006567.1"/>
    </source>
</evidence>
<evidence type="ECO:0000259" key="5">
    <source>
        <dbReference type="PROSITE" id="PS50198"/>
    </source>
</evidence>
<dbReference type="OrthoDB" id="449536at2759"/>
<organism evidence="8">
    <name type="scientific">Cladocopium goreaui</name>
    <dbReference type="NCBI Taxonomy" id="2562237"/>
    <lineage>
        <taxon>Eukaryota</taxon>
        <taxon>Sar</taxon>
        <taxon>Alveolata</taxon>
        <taxon>Dinophyceae</taxon>
        <taxon>Suessiales</taxon>
        <taxon>Symbiodiniaceae</taxon>
        <taxon>Cladocopium</taxon>
    </lineage>
</organism>
<evidence type="ECO:0000256" key="2">
    <source>
        <dbReference type="ARBA" id="ARBA00022840"/>
    </source>
</evidence>
<dbReference type="GO" id="GO:0003755">
    <property type="term" value="F:peptidyl-prolyl cis-trans isomerase activity"/>
    <property type="evidence" value="ECO:0007669"/>
    <property type="project" value="UniProtKB-KW"/>
</dbReference>
<dbReference type="Pfam" id="PF00639">
    <property type="entry name" value="Rotamase"/>
    <property type="match status" value="1"/>
</dbReference>
<dbReference type="GO" id="GO:0051015">
    <property type="term" value="F:actin filament binding"/>
    <property type="evidence" value="ECO:0007669"/>
    <property type="project" value="TreeGrafter"/>
</dbReference>
<dbReference type="PROSITE" id="PS50198">
    <property type="entry name" value="PPIC_PPIASE_2"/>
    <property type="match status" value="1"/>
</dbReference>
<feature type="region of interest" description="Disordered" evidence="4">
    <location>
        <begin position="1"/>
        <end position="53"/>
    </location>
</feature>
<feature type="compositionally biased region" description="Low complexity" evidence="4">
    <location>
        <begin position="17"/>
        <end position="28"/>
    </location>
</feature>
<protein>
    <submittedName>
        <fullName evidence="10">Ankyrin repeat domain-containing protein 50</fullName>
    </submittedName>
</protein>
<dbReference type="GO" id="GO:0005737">
    <property type="term" value="C:cytoplasm"/>
    <property type="evidence" value="ECO:0007669"/>
    <property type="project" value="TreeGrafter"/>
</dbReference>
<keyword evidence="2" id="KW-0067">ATP-binding</keyword>